<evidence type="ECO:0000313" key="2">
    <source>
        <dbReference type="Proteomes" id="UP000298355"/>
    </source>
</evidence>
<keyword evidence="2" id="KW-1185">Reference proteome</keyword>
<evidence type="ECO:0000313" key="1">
    <source>
        <dbReference type="EMBL" id="TFD00334.1"/>
    </source>
</evidence>
<protein>
    <submittedName>
        <fullName evidence="1">Uncharacterized protein</fullName>
    </submittedName>
</protein>
<gene>
    <name evidence="1" type="ORF">E3O65_04310</name>
</gene>
<comment type="caution">
    <text evidence="1">The sequence shown here is derived from an EMBL/GenBank/DDBJ whole genome shotgun (WGS) entry which is preliminary data.</text>
</comment>
<dbReference type="Proteomes" id="UP000298355">
    <property type="component" value="Unassembled WGS sequence"/>
</dbReference>
<dbReference type="EMBL" id="SOGJ01000011">
    <property type="protein sequence ID" value="TFD00334.1"/>
    <property type="molecule type" value="Genomic_DNA"/>
</dbReference>
<sequence length="121" mass="13370">MADVQNSFGGPLPGELMCASDARSFRLEALQIDRGECPWREALETGAPVLEPNIRDRQRRVWPAFSPAVIAEDLRAVFAYLLVMAPSRVAGVRSVQEIAEEIIDRRGSLAVNDNQIDAPHD</sequence>
<dbReference type="RefSeq" id="WP_134362494.1">
    <property type="nucleotide sequence ID" value="NZ_SOGJ01000011.1"/>
</dbReference>
<organism evidence="1 2">
    <name type="scientific">Cryobacterium breve</name>
    <dbReference type="NCBI Taxonomy" id="1259258"/>
    <lineage>
        <taxon>Bacteria</taxon>
        <taxon>Bacillati</taxon>
        <taxon>Actinomycetota</taxon>
        <taxon>Actinomycetes</taxon>
        <taxon>Micrococcales</taxon>
        <taxon>Microbacteriaceae</taxon>
        <taxon>Cryobacterium</taxon>
    </lineage>
</organism>
<dbReference type="Gene3D" id="3.30.450.40">
    <property type="match status" value="1"/>
</dbReference>
<reference evidence="1 2" key="1">
    <citation type="submission" date="2019-03" db="EMBL/GenBank/DDBJ databases">
        <title>Genomics of glacier-inhabiting Cryobacterium strains.</title>
        <authorList>
            <person name="Liu Q."/>
            <person name="Xin Y.-H."/>
        </authorList>
    </citation>
    <scope>NUCLEOTIDE SEQUENCE [LARGE SCALE GENOMIC DNA]</scope>
    <source>
        <strain evidence="1 2">TMT4-23</strain>
    </source>
</reference>
<name>A0ABY2J9M5_9MICO</name>
<proteinExistence type="predicted"/>
<accession>A0ABY2J9M5</accession>
<dbReference type="InterPro" id="IPR029016">
    <property type="entry name" value="GAF-like_dom_sf"/>
</dbReference>